<organism evidence="1">
    <name type="scientific">marine sediment metagenome</name>
    <dbReference type="NCBI Taxonomy" id="412755"/>
    <lineage>
        <taxon>unclassified sequences</taxon>
        <taxon>metagenomes</taxon>
        <taxon>ecological metagenomes</taxon>
    </lineage>
</organism>
<sequence length="83" mass="9559">MLTYHDFEELLLYAYGNSEEKIEDKINNHFDIDELIYEKLIEGDDLTGAVQNLISKLMSMIIVGESPLTKKVYKGFGIELKTE</sequence>
<accession>X1TN57</accession>
<dbReference type="AlphaFoldDB" id="X1TN57"/>
<gene>
    <name evidence="1" type="ORF">S12H4_38512</name>
</gene>
<comment type="caution">
    <text evidence="1">The sequence shown here is derived from an EMBL/GenBank/DDBJ whole genome shotgun (WGS) entry which is preliminary data.</text>
</comment>
<evidence type="ECO:0000313" key="1">
    <source>
        <dbReference type="EMBL" id="GAI92811.1"/>
    </source>
</evidence>
<dbReference type="EMBL" id="BARW01023188">
    <property type="protein sequence ID" value="GAI92811.1"/>
    <property type="molecule type" value="Genomic_DNA"/>
</dbReference>
<proteinExistence type="predicted"/>
<protein>
    <submittedName>
        <fullName evidence="1">Uncharacterized protein</fullName>
    </submittedName>
</protein>
<reference evidence="1" key="1">
    <citation type="journal article" date="2014" name="Front. Microbiol.">
        <title>High frequency of phylogenetically diverse reductive dehalogenase-homologous genes in deep subseafloor sedimentary metagenomes.</title>
        <authorList>
            <person name="Kawai M."/>
            <person name="Futagami T."/>
            <person name="Toyoda A."/>
            <person name="Takaki Y."/>
            <person name="Nishi S."/>
            <person name="Hori S."/>
            <person name="Arai W."/>
            <person name="Tsubouchi T."/>
            <person name="Morono Y."/>
            <person name="Uchiyama I."/>
            <person name="Ito T."/>
            <person name="Fujiyama A."/>
            <person name="Inagaki F."/>
            <person name="Takami H."/>
        </authorList>
    </citation>
    <scope>NUCLEOTIDE SEQUENCE</scope>
    <source>
        <strain evidence="1">Expedition CK06-06</strain>
    </source>
</reference>
<name>X1TN57_9ZZZZ</name>